<keyword evidence="1" id="KW-1133">Transmembrane helix</keyword>
<evidence type="ECO:0000313" key="3">
    <source>
        <dbReference type="Proteomes" id="UP000189818"/>
    </source>
</evidence>
<feature type="transmembrane region" description="Helical" evidence="1">
    <location>
        <begin position="211"/>
        <end position="231"/>
    </location>
</feature>
<reference evidence="3" key="1">
    <citation type="submission" date="2017-02" db="EMBL/GenBank/DDBJ databases">
        <authorList>
            <person name="Varghese N."/>
            <person name="Submissions S."/>
        </authorList>
    </citation>
    <scope>NUCLEOTIDE SEQUENCE [LARGE SCALE GENOMIC DNA]</scope>
    <source>
        <strain evidence="3">UM2</strain>
    </source>
</reference>
<name>A0A1T5GAD4_9SPHN</name>
<feature type="transmembrane region" description="Helical" evidence="1">
    <location>
        <begin position="320"/>
        <end position="343"/>
    </location>
</feature>
<feature type="transmembrane region" description="Helical" evidence="1">
    <location>
        <begin position="237"/>
        <end position="254"/>
    </location>
</feature>
<dbReference type="InterPro" id="IPR008537">
    <property type="entry name" value="DUF819"/>
</dbReference>
<accession>A0A1T5GAD4</accession>
<dbReference type="STRING" id="439228.SAMN06295920_11331"/>
<feature type="transmembrane region" description="Helical" evidence="1">
    <location>
        <begin position="349"/>
        <end position="375"/>
    </location>
</feature>
<feature type="transmembrane region" description="Helical" evidence="1">
    <location>
        <begin position="292"/>
        <end position="313"/>
    </location>
</feature>
<dbReference type="OrthoDB" id="653763at2"/>
<keyword evidence="1" id="KW-0472">Membrane</keyword>
<dbReference type="Proteomes" id="UP000189818">
    <property type="component" value="Unassembled WGS sequence"/>
</dbReference>
<feature type="transmembrane region" description="Helical" evidence="1">
    <location>
        <begin position="38"/>
        <end position="54"/>
    </location>
</feature>
<proteinExistence type="predicted"/>
<evidence type="ECO:0000313" key="2">
    <source>
        <dbReference type="EMBL" id="SKC05366.1"/>
    </source>
</evidence>
<feature type="transmembrane region" description="Helical" evidence="1">
    <location>
        <begin position="60"/>
        <end position="80"/>
    </location>
</feature>
<organism evidence="2 3">
    <name type="scientific">Rhizorhabdus histidinilytica</name>
    <dbReference type="NCBI Taxonomy" id="439228"/>
    <lineage>
        <taxon>Bacteria</taxon>
        <taxon>Pseudomonadati</taxon>
        <taxon>Pseudomonadota</taxon>
        <taxon>Alphaproteobacteria</taxon>
        <taxon>Sphingomonadales</taxon>
        <taxon>Sphingomonadaceae</taxon>
        <taxon>Rhizorhabdus</taxon>
    </lineage>
</organism>
<dbReference type="Pfam" id="PF05684">
    <property type="entry name" value="DUF819"/>
    <property type="match status" value="1"/>
</dbReference>
<feature type="transmembrane region" description="Helical" evidence="1">
    <location>
        <begin position="162"/>
        <end position="179"/>
    </location>
</feature>
<sequence>MPLIDPDDSLSLCAVMFGLTAMGFWLDGTAFGRRTSGALWIIVGGLLLSNLGVVPFEAPVYDFTFSHLVPMAIPLLLLRADLRRIIRESGRVMAAFLIASFAVVVGAVVGFHLIPMGPIGAKVAGVYTGGWIGGTVSFVAVSQAVHMTPAEFTLAMGASSPVSIAALLLLITLPSLAILRRFIPTKFDVNEVDSTDLVIETQPKSYRAAELAGLITLGFAISSIGSLFANAMGWHDYKIVVISILSLIVANLIPGQIRRLTLDFDVGMFVMYMFFACVGMITNANIFNGEALLLVLYATLMLAIHFVVLLGAAKLLRIDLADAIIGSAAAVMGPAPTAAIASARGWNELVTPGIMCAIFGKAIATFIGLGVAMLLR</sequence>
<gene>
    <name evidence="2" type="ORF">SAMN06295920_11331</name>
</gene>
<keyword evidence="1" id="KW-0812">Transmembrane</keyword>
<dbReference type="PANTHER" id="PTHR34289">
    <property type="entry name" value="PROTEIN, PUTATIVE (DUF819)-RELATED"/>
    <property type="match status" value="1"/>
</dbReference>
<keyword evidence="3" id="KW-1185">Reference proteome</keyword>
<dbReference type="AlphaFoldDB" id="A0A1T5GAD4"/>
<dbReference type="PANTHER" id="PTHR34289:SF8">
    <property type="entry name" value="DUF819 DOMAIN-CONTAINING PROTEIN"/>
    <property type="match status" value="1"/>
</dbReference>
<dbReference type="RefSeq" id="WP_079650357.1">
    <property type="nucleotide sequence ID" value="NZ_FUYM01000013.1"/>
</dbReference>
<feature type="transmembrane region" description="Helical" evidence="1">
    <location>
        <begin position="6"/>
        <end position="26"/>
    </location>
</feature>
<dbReference type="EMBL" id="FUYM01000013">
    <property type="protein sequence ID" value="SKC05366.1"/>
    <property type="molecule type" value="Genomic_DNA"/>
</dbReference>
<protein>
    <submittedName>
        <fullName evidence="2">Uncharacterized membrane protein</fullName>
    </submittedName>
</protein>
<feature type="transmembrane region" description="Helical" evidence="1">
    <location>
        <begin position="92"/>
        <end position="114"/>
    </location>
</feature>
<feature type="transmembrane region" description="Helical" evidence="1">
    <location>
        <begin position="266"/>
        <end position="286"/>
    </location>
</feature>
<evidence type="ECO:0000256" key="1">
    <source>
        <dbReference type="SAM" id="Phobius"/>
    </source>
</evidence>